<dbReference type="EMBL" id="VTET01000004">
    <property type="protein sequence ID" value="TYS72464.1"/>
    <property type="molecule type" value="Genomic_DNA"/>
</dbReference>
<evidence type="ECO:0000313" key="1">
    <source>
        <dbReference type="EMBL" id="TYS72464.1"/>
    </source>
</evidence>
<gene>
    <name evidence="1" type="ORF">FZC75_10995</name>
</gene>
<dbReference type="Proteomes" id="UP000324517">
    <property type="component" value="Unassembled WGS sequence"/>
</dbReference>
<proteinExistence type="predicted"/>
<dbReference type="RefSeq" id="WP_148979327.1">
    <property type="nucleotide sequence ID" value="NZ_JBNILM010000004.1"/>
</dbReference>
<sequence>MRCHDNKRHCRTLAITSASPQRENGSKKRVCKENSCEVETHILQGNGESLRGNIPVEVFVPAETEELVVFEDYTENINTTFLQVAVGSFNNIGGQLFVRIYTRDAEEPIEVVIVTDLGREFTSIPTGIQVENFVRLTVSNRIDFPVFLRVYAEKTFCICCNESGVQ</sequence>
<dbReference type="AlphaFoldDB" id="A0A5D4TEE5"/>
<protein>
    <submittedName>
        <fullName evidence="1">Exosporium protein D</fullName>
    </submittedName>
</protein>
<organism evidence="1 2">
    <name type="scientific">Sutcliffiella horikoshii</name>
    <dbReference type="NCBI Taxonomy" id="79883"/>
    <lineage>
        <taxon>Bacteria</taxon>
        <taxon>Bacillati</taxon>
        <taxon>Bacillota</taxon>
        <taxon>Bacilli</taxon>
        <taxon>Bacillales</taxon>
        <taxon>Bacillaceae</taxon>
        <taxon>Sutcliffiella</taxon>
    </lineage>
</organism>
<reference evidence="1 2" key="1">
    <citation type="submission" date="2019-08" db="EMBL/GenBank/DDBJ databases">
        <title>Bacillus genomes from the desert of Cuatro Cienegas, Coahuila.</title>
        <authorList>
            <person name="Olmedo-Alvarez G."/>
        </authorList>
    </citation>
    <scope>NUCLEOTIDE SEQUENCE [LARGE SCALE GENOMIC DNA]</scope>
    <source>
        <strain evidence="1 2">CH98b_3T</strain>
    </source>
</reference>
<name>A0A5D4TEE5_9BACI</name>
<comment type="caution">
    <text evidence="1">The sequence shown here is derived from an EMBL/GenBank/DDBJ whole genome shotgun (WGS) entry which is preliminary data.</text>
</comment>
<evidence type="ECO:0000313" key="2">
    <source>
        <dbReference type="Proteomes" id="UP000324517"/>
    </source>
</evidence>
<dbReference type="OrthoDB" id="2931877at2"/>
<accession>A0A5D4TEE5</accession>